<keyword evidence="1" id="KW-0812">Transmembrane</keyword>
<keyword evidence="1" id="KW-0472">Membrane</keyword>
<dbReference type="OrthoDB" id="9998991at2"/>
<feature type="transmembrane region" description="Helical" evidence="1">
    <location>
        <begin position="12"/>
        <end position="31"/>
    </location>
</feature>
<dbReference type="EMBL" id="AFBR01000065">
    <property type="protein sequence ID" value="EGG52648.1"/>
    <property type="molecule type" value="Genomic_DNA"/>
</dbReference>
<dbReference type="Proteomes" id="UP000005546">
    <property type="component" value="Unassembled WGS sequence"/>
</dbReference>
<gene>
    <name evidence="2" type="ORF">HMPREF9442_02092</name>
</gene>
<dbReference type="AlphaFoldDB" id="F3QV67"/>
<accession>F3QV67</accession>
<comment type="caution">
    <text evidence="2">The sequence shown here is derived from an EMBL/GenBank/DDBJ whole genome shotgun (WGS) entry which is preliminary data.</text>
</comment>
<keyword evidence="1" id="KW-1133">Transmembrane helix</keyword>
<evidence type="ECO:0000256" key="1">
    <source>
        <dbReference type="SAM" id="Phobius"/>
    </source>
</evidence>
<dbReference type="HOGENOM" id="CLU_1813959_0_0_10"/>
<dbReference type="STRING" id="762982.HMPREF9442_02092"/>
<evidence type="ECO:0000313" key="2">
    <source>
        <dbReference type="EMBL" id="EGG52648.1"/>
    </source>
</evidence>
<sequence length="142" mass="16071">MKERNTIHAFLLHYGISTVLLCMLVAIVVMLNTVDINQKVTADLLKEKGEYKAYVVKNTYLSLDKGGSLTIDAMEGKKLTFTIQSVMEEPDYYVVCMTPDVRTAVEKAFGGNSKLSGYVYTHKVKLWHLVFSKISLNKNTLW</sequence>
<keyword evidence="3" id="KW-1185">Reference proteome</keyword>
<evidence type="ECO:0000313" key="3">
    <source>
        <dbReference type="Proteomes" id="UP000005546"/>
    </source>
</evidence>
<organism evidence="2 3">
    <name type="scientific">Paraprevotella xylaniphila YIT 11841</name>
    <dbReference type="NCBI Taxonomy" id="762982"/>
    <lineage>
        <taxon>Bacteria</taxon>
        <taxon>Pseudomonadati</taxon>
        <taxon>Bacteroidota</taxon>
        <taxon>Bacteroidia</taxon>
        <taxon>Bacteroidales</taxon>
        <taxon>Prevotellaceae</taxon>
        <taxon>Paraprevotella</taxon>
    </lineage>
</organism>
<reference evidence="2 3" key="1">
    <citation type="submission" date="2011-02" db="EMBL/GenBank/DDBJ databases">
        <authorList>
            <person name="Weinstock G."/>
            <person name="Sodergren E."/>
            <person name="Clifton S."/>
            <person name="Fulton L."/>
            <person name="Fulton B."/>
            <person name="Courtney L."/>
            <person name="Fronick C."/>
            <person name="Harrison M."/>
            <person name="Strong C."/>
            <person name="Farmer C."/>
            <person name="Delahaunty K."/>
            <person name="Markovic C."/>
            <person name="Hall O."/>
            <person name="Minx P."/>
            <person name="Tomlinson C."/>
            <person name="Mitreva M."/>
            <person name="Hou S."/>
            <person name="Chen J."/>
            <person name="Wollam A."/>
            <person name="Pepin K.H."/>
            <person name="Johnson M."/>
            <person name="Bhonagiri V."/>
            <person name="Zhang X."/>
            <person name="Suruliraj S."/>
            <person name="Warren W."/>
            <person name="Chinwalla A."/>
            <person name="Mardis E.R."/>
            <person name="Wilson R.K."/>
        </authorList>
    </citation>
    <scope>NUCLEOTIDE SEQUENCE [LARGE SCALE GENOMIC DNA]</scope>
    <source>
        <strain evidence="2 3">YIT 11841</strain>
    </source>
</reference>
<name>F3QV67_9BACT</name>
<proteinExistence type="predicted"/>
<dbReference type="RefSeq" id="WP_008627812.1">
    <property type="nucleotide sequence ID" value="NZ_GL883865.1"/>
</dbReference>
<protein>
    <submittedName>
        <fullName evidence="2">Uncharacterized protein</fullName>
    </submittedName>
</protein>